<dbReference type="RefSeq" id="WP_012697318.1">
    <property type="nucleotide sequence ID" value="NZ_CP022115.1"/>
</dbReference>
<sequence>MTGSDSSRARPGSLSALVTGLVRLASTRVELFRIEMAEQQERVVTHVVLAVGALILVLAALVTVIVMVAVLTPPGVRGWALLGLLCGFLLAAYGLLRTLMHRMASAPPAFHLTLTEIRKDWQTLAHSHKDEA</sequence>
<gene>
    <name evidence="1" type="ORF">LHGZ1_1778</name>
</gene>
<dbReference type="GeneID" id="75110712"/>
<protein>
    <submittedName>
        <fullName evidence="1">Phage_holin_3_6 domain containing protein</fullName>
    </submittedName>
</protein>
<dbReference type="Proteomes" id="UP000197424">
    <property type="component" value="Chromosome"/>
</dbReference>
<evidence type="ECO:0000313" key="1">
    <source>
        <dbReference type="EMBL" id="ASJ24609.1"/>
    </source>
</evidence>
<evidence type="ECO:0000313" key="2">
    <source>
        <dbReference type="Proteomes" id="UP000197424"/>
    </source>
</evidence>
<organism evidence="1 2">
    <name type="scientific">Laribacter hongkongensis</name>
    <dbReference type="NCBI Taxonomy" id="168471"/>
    <lineage>
        <taxon>Bacteria</taxon>
        <taxon>Pseudomonadati</taxon>
        <taxon>Pseudomonadota</taxon>
        <taxon>Betaproteobacteria</taxon>
        <taxon>Neisseriales</taxon>
        <taxon>Aquaspirillaceae</taxon>
        <taxon>Laribacter</taxon>
    </lineage>
</organism>
<dbReference type="EMBL" id="CP022115">
    <property type="protein sequence ID" value="ASJ24609.1"/>
    <property type="molecule type" value="Genomic_DNA"/>
</dbReference>
<name>A0A248LJC2_9NEIS</name>
<dbReference type="OMA" id="WILPPEW"/>
<reference evidence="2" key="1">
    <citation type="submission" date="2017-06" db="EMBL/GenBank/DDBJ databases">
        <title>Whole genome sequence of Laribacter hongkongensis LHGZ1.</title>
        <authorList>
            <person name="Chen D."/>
            <person name="Wu H."/>
            <person name="Chen J."/>
        </authorList>
    </citation>
    <scope>NUCLEOTIDE SEQUENCE [LARGE SCALE GENOMIC DNA]</scope>
    <source>
        <strain evidence="2">LHGZ1</strain>
    </source>
</reference>
<dbReference type="InterPro" id="IPR009937">
    <property type="entry name" value="Phage_holin_3_6"/>
</dbReference>
<accession>A0A248LJC2</accession>
<dbReference type="AlphaFoldDB" id="A0A248LJC2"/>
<proteinExistence type="predicted"/>
<dbReference type="Pfam" id="PF07332">
    <property type="entry name" value="Phage_holin_3_6"/>
    <property type="match status" value="1"/>
</dbReference>